<evidence type="ECO:0000313" key="4">
    <source>
        <dbReference type="Proteomes" id="UP000007174"/>
    </source>
</evidence>
<feature type="signal peptide" evidence="2">
    <location>
        <begin position="1"/>
        <end position="27"/>
    </location>
</feature>
<feature type="region of interest" description="Disordered" evidence="1">
    <location>
        <begin position="26"/>
        <end position="68"/>
    </location>
</feature>
<proteinExistence type="predicted"/>
<accession>H1UWQ9</accession>
<feature type="chain" id="PRO_5003554211" evidence="2">
    <location>
        <begin position="28"/>
        <end position="87"/>
    </location>
</feature>
<dbReference type="AlphaFoldDB" id="H1UWQ9"/>
<reference evidence="4" key="1">
    <citation type="journal article" date="2012" name="Nat. Genet.">
        <title>Lifestyle transitions in plant pathogenic Colletotrichum fungi deciphered by genome and transcriptome analyses.</title>
        <authorList>
            <person name="O'Connell R.J."/>
            <person name="Thon M.R."/>
            <person name="Hacquard S."/>
            <person name="Amyotte S.G."/>
            <person name="Kleemann J."/>
            <person name="Torres M.F."/>
            <person name="Damm U."/>
            <person name="Buiate E.A."/>
            <person name="Epstein L."/>
            <person name="Alkan N."/>
            <person name="Altmueller J."/>
            <person name="Alvarado-Balderrama L."/>
            <person name="Bauser C.A."/>
            <person name="Becker C."/>
            <person name="Birren B.W."/>
            <person name="Chen Z."/>
            <person name="Choi J."/>
            <person name="Crouch J.A."/>
            <person name="Duvick J.P."/>
            <person name="Farman M.A."/>
            <person name="Gan P."/>
            <person name="Heiman D."/>
            <person name="Henrissat B."/>
            <person name="Howard R.J."/>
            <person name="Kabbage M."/>
            <person name="Koch C."/>
            <person name="Kracher B."/>
            <person name="Kubo Y."/>
            <person name="Law A.D."/>
            <person name="Lebrun M.-H."/>
            <person name="Lee Y.-H."/>
            <person name="Miyara I."/>
            <person name="Moore N."/>
            <person name="Neumann U."/>
            <person name="Nordstroem K."/>
            <person name="Panaccione D.G."/>
            <person name="Panstruga R."/>
            <person name="Place M."/>
            <person name="Proctor R.H."/>
            <person name="Prusky D."/>
            <person name="Rech G."/>
            <person name="Reinhardt R."/>
            <person name="Rollins J.A."/>
            <person name="Rounsley S."/>
            <person name="Schardl C.L."/>
            <person name="Schwartz D.C."/>
            <person name="Shenoy N."/>
            <person name="Shirasu K."/>
            <person name="Sikhakolli U.R."/>
            <person name="Stueber K."/>
            <person name="Sukno S.A."/>
            <person name="Sweigard J.A."/>
            <person name="Takano Y."/>
            <person name="Takahara H."/>
            <person name="Trail F."/>
            <person name="van der Does H.C."/>
            <person name="Voll L.M."/>
            <person name="Will I."/>
            <person name="Young S."/>
            <person name="Zeng Q."/>
            <person name="Zhang J."/>
            <person name="Zhou S."/>
            <person name="Dickman M.B."/>
            <person name="Schulze-Lefert P."/>
            <person name="Ver Loren van Themaat E."/>
            <person name="Ma L.-J."/>
            <person name="Vaillancourt L.J."/>
        </authorList>
    </citation>
    <scope>NUCLEOTIDE SEQUENCE [LARGE SCALE GENOMIC DNA]</scope>
    <source>
        <strain evidence="4">IMI 349063</strain>
    </source>
</reference>
<sequence length="87" mass="9304">MAPCSRWGWFLIVALVLLLTLVPSVEGHRSKKRPQQPPQAPAPETNCSTHYETAATAGPGSTSAETKTCTTGVKTTTCTTKAQARLY</sequence>
<dbReference type="HOGENOM" id="CLU_2483237_0_0_1"/>
<keyword evidence="2" id="KW-0732">Signal</keyword>
<evidence type="ECO:0000256" key="2">
    <source>
        <dbReference type="SAM" id="SignalP"/>
    </source>
</evidence>
<dbReference type="Proteomes" id="UP000007174">
    <property type="component" value="Unassembled WGS sequence"/>
</dbReference>
<evidence type="ECO:0000256" key="1">
    <source>
        <dbReference type="SAM" id="MobiDB-lite"/>
    </source>
</evidence>
<evidence type="ECO:0000313" key="3">
    <source>
        <dbReference type="EMBL" id="CCF32410.1"/>
    </source>
</evidence>
<dbReference type="EMBL" id="CACQ02000416">
    <property type="protein sequence ID" value="CCF32410.1"/>
    <property type="molecule type" value="Genomic_DNA"/>
</dbReference>
<organism evidence="3 4">
    <name type="scientific">Colletotrichum higginsianum (strain IMI 349063)</name>
    <name type="common">Crucifer anthracnose fungus</name>
    <dbReference type="NCBI Taxonomy" id="759273"/>
    <lineage>
        <taxon>Eukaryota</taxon>
        <taxon>Fungi</taxon>
        <taxon>Dikarya</taxon>
        <taxon>Ascomycota</taxon>
        <taxon>Pezizomycotina</taxon>
        <taxon>Sordariomycetes</taxon>
        <taxon>Hypocreomycetidae</taxon>
        <taxon>Glomerellales</taxon>
        <taxon>Glomerellaceae</taxon>
        <taxon>Colletotrichum</taxon>
        <taxon>Colletotrichum destructivum species complex</taxon>
    </lineage>
</organism>
<protein>
    <submittedName>
        <fullName evidence="3">Uncharacterized protein</fullName>
    </submittedName>
</protein>
<name>H1UWQ9_COLHI</name>
<gene>
    <name evidence="3" type="ORF">CH063_04806</name>
</gene>
<feature type="compositionally biased region" description="Low complexity" evidence="1">
    <location>
        <begin position="52"/>
        <end position="68"/>
    </location>
</feature>